<dbReference type="EMBL" id="KZ345645">
    <property type="protein sequence ID" value="PIO72567.1"/>
    <property type="molecule type" value="Genomic_DNA"/>
</dbReference>
<reference evidence="6 7" key="1">
    <citation type="submission" date="2015-09" db="EMBL/GenBank/DDBJ databases">
        <title>Draft genome of the parasitic nematode Teladorsagia circumcincta isolate WARC Sus (inbred).</title>
        <authorList>
            <person name="Mitreva M."/>
        </authorList>
    </citation>
    <scope>NUCLEOTIDE SEQUENCE [LARGE SCALE GENOMIC DNA]</scope>
    <source>
        <strain evidence="6 7">S</strain>
    </source>
</reference>
<dbReference type="PROSITE" id="PS50092">
    <property type="entry name" value="TSP1"/>
    <property type="match status" value="5"/>
</dbReference>
<dbReference type="Gene3D" id="2.20.100.10">
    <property type="entry name" value="Thrombospondin type-1 (TSP1) repeat"/>
    <property type="match status" value="5"/>
</dbReference>
<dbReference type="Proteomes" id="UP000230423">
    <property type="component" value="Unassembled WGS sequence"/>
</dbReference>
<dbReference type="SUPFAM" id="SSF82895">
    <property type="entry name" value="TSP-1 type 1 repeat"/>
    <property type="match status" value="5"/>
</dbReference>
<evidence type="ECO:0000256" key="3">
    <source>
        <dbReference type="ARBA" id="ARBA00022729"/>
    </source>
</evidence>
<dbReference type="PANTHER" id="PTHR22906">
    <property type="entry name" value="PROPERDIN"/>
    <property type="match status" value="1"/>
</dbReference>
<dbReference type="InterPro" id="IPR052065">
    <property type="entry name" value="Compl_asym_regulator"/>
</dbReference>
<evidence type="ECO:0000313" key="7">
    <source>
        <dbReference type="Proteomes" id="UP000230423"/>
    </source>
</evidence>
<dbReference type="AlphaFoldDB" id="A0A2G9UQT1"/>
<proteinExistence type="predicted"/>
<comment type="subcellular location">
    <subcellularLocation>
        <location evidence="1">Secreted</location>
    </subcellularLocation>
</comment>
<evidence type="ECO:0000256" key="1">
    <source>
        <dbReference type="ARBA" id="ARBA00004613"/>
    </source>
</evidence>
<name>A0A2G9UQT1_TELCI</name>
<dbReference type="OrthoDB" id="5856815at2759"/>
<dbReference type="PANTHER" id="PTHR22906:SF43">
    <property type="entry name" value="PROPERDIN"/>
    <property type="match status" value="1"/>
</dbReference>
<keyword evidence="7" id="KW-1185">Reference proteome</keyword>
<dbReference type="Pfam" id="PF00090">
    <property type="entry name" value="TSP_1"/>
    <property type="match status" value="5"/>
</dbReference>
<evidence type="ECO:0000256" key="4">
    <source>
        <dbReference type="ARBA" id="ARBA00022737"/>
    </source>
</evidence>
<keyword evidence="5" id="KW-1015">Disulfide bond</keyword>
<keyword evidence="3" id="KW-0732">Signal</keyword>
<accession>A0A2G9UQT1</accession>
<evidence type="ECO:0000256" key="5">
    <source>
        <dbReference type="ARBA" id="ARBA00023157"/>
    </source>
</evidence>
<evidence type="ECO:0000313" key="6">
    <source>
        <dbReference type="EMBL" id="PIO72567.1"/>
    </source>
</evidence>
<dbReference type="SMART" id="SM00209">
    <property type="entry name" value="TSP1"/>
    <property type="match status" value="5"/>
</dbReference>
<dbReference type="InterPro" id="IPR000884">
    <property type="entry name" value="TSP1_rpt"/>
</dbReference>
<gene>
    <name evidence="6" type="ORF">TELCIR_05501</name>
</gene>
<dbReference type="InterPro" id="IPR036383">
    <property type="entry name" value="TSP1_rpt_sf"/>
</dbReference>
<keyword evidence="4" id="KW-0677">Repeat</keyword>
<organism evidence="6 7">
    <name type="scientific">Teladorsagia circumcincta</name>
    <name type="common">Brown stomach worm</name>
    <name type="synonym">Ostertagia circumcincta</name>
    <dbReference type="NCBI Taxonomy" id="45464"/>
    <lineage>
        <taxon>Eukaryota</taxon>
        <taxon>Metazoa</taxon>
        <taxon>Ecdysozoa</taxon>
        <taxon>Nematoda</taxon>
        <taxon>Chromadorea</taxon>
        <taxon>Rhabditida</taxon>
        <taxon>Rhabditina</taxon>
        <taxon>Rhabditomorpha</taxon>
        <taxon>Strongyloidea</taxon>
        <taxon>Trichostrongylidae</taxon>
        <taxon>Teladorsagia</taxon>
    </lineage>
</organism>
<protein>
    <submittedName>
        <fullName evidence="6">Thrombospondin type 1 domain protein</fullName>
    </submittedName>
</protein>
<evidence type="ECO:0000256" key="2">
    <source>
        <dbReference type="ARBA" id="ARBA00022525"/>
    </source>
</evidence>
<keyword evidence="2" id="KW-0964">Secreted</keyword>
<sequence>MIHNNYRAAFSAVMSMWTGEEKEQRPCLPRPPECEDVTEWGEWTKCESECGQGQQRRKRQCLADECDGKTEEKRPCWSPGKMACWLEWSEWAQCSQSCDGGHRKRQRVCPLSGECEGAAFEVEQCNTERCSTGVWGDWLPCSVSCGIGFQIRERLCEGVLCETANKQARTCNEQPCPENSEQFVWEEWSEWSECSQTCGEGFQSKERKCKRGSVSAQPEIVCINAVALVGLVLRGMNGPSGPTQDDEPCDEYCNSAGISDGNNHRDIELITGKGRRRVVAHGGRIVPITDETWGNWMEWTECSQSCGTGKRRSVRPETAFTNGVASVGLVLRGMNGPSGQNVLPVPMFTAGQGQGSATRTQARATHHAKDQHKMTSHVTSIATVRNRFGLFGQLGHHAPRLAETMVCNRGDAHVKDLSSFSRVPLPLEDGRDGRNGLCAQKTVRELDIKFVIGCAPNRFHPTERDCILEARTVSATHSISVLVLHQRLVAFVLMADGLTGANGVTAEILVSMHIEAEQG</sequence>